<evidence type="ECO:0000256" key="1">
    <source>
        <dbReference type="SAM" id="Phobius"/>
    </source>
</evidence>
<sequence length="77" mass="9250">MYKHNNVYRETTMVNSYDLNKKIPYNEHGEYPIIITTTTLSIFFKALFFTCTITALIFAVVYFTWLKKIFRVYIFTT</sequence>
<reference evidence="2 3" key="1">
    <citation type="journal article" date="2012" name="BMC Genomics">
        <title>Genome of Epinotia aporema granulovirus (EpapGV), a polyorganotropic fast killing betabaculovirus with a novel thymidylate kinase gene.</title>
        <authorList>
            <person name="Ferrelli M.L."/>
            <person name="Salvador R."/>
            <person name="Biedma M.E."/>
            <person name="Berretta M.F."/>
            <person name="Haase S."/>
            <person name="Sciocco-Cap A."/>
            <person name="Ghiringhelli P.D."/>
            <person name="Romanowski V."/>
        </authorList>
    </citation>
    <scope>NUCLEOTIDE SEQUENCE [LARGE SCALE GENOMIC DNA]</scope>
</reference>
<accession>K4ERV7</accession>
<dbReference type="GeneID" id="13842707"/>
<evidence type="ECO:0000313" key="2">
    <source>
        <dbReference type="EMBL" id="AER41555.1"/>
    </source>
</evidence>
<keyword evidence="1" id="KW-1133">Transmembrane helix</keyword>
<dbReference type="RefSeq" id="YP_006908637.1">
    <property type="nucleotide sequence ID" value="NC_018875.1"/>
</dbReference>
<keyword evidence="1" id="KW-0472">Membrane</keyword>
<keyword evidence="3" id="KW-1185">Reference proteome</keyword>
<dbReference type="KEGG" id="vg:13842707"/>
<proteinExistence type="predicted"/>
<evidence type="ECO:0000313" key="3">
    <source>
        <dbReference type="Proteomes" id="UP000201571"/>
    </source>
</evidence>
<protein>
    <submittedName>
        <fullName evidence="2">Uncharacterized protein</fullName>
    </submittedName>
</protein>
<name>K4ERV7_9BBAC</name>
<dbReference type="Proteomes" id="UP000201571">
    <property type="component" value="Segment"/>
</dbReference>
<keyword evidence="1" id="KW-0812">Transmembrane</keyword>
<organism evidence="2 3">
    <name type="scientific">Epinotia aporema granulovirus</name>
    <dbReference type="NCBI Taxonomy" id="166056"/>
    <lineage>
        <taxon>Viruses</taxon>
        <taxon>Viruses incertae sedis</taxon>
        <taxon>Naldaviricetes</taxon>
        <taxon>Lefavirales</taxon>
        <taxon>Baculoviridae</taxon>
        <taxon>Betabaculovirus</taxon>
        <taxon>Betabaculovirus epaporemae</taxon>
    </lineage>
</organism>
<feature type="transmembrane region" description="Helical" evidence="1">
    <location>
        <begin position="42"/>
        <end position="65"/>
    </location>
</feature>
<dbReference type="EMBL" id="JN408834">
    <property type="protein sequence ID" value="AER41555.1"/>
    <property type="molecule type" value="Genomic_DNA"/>
</dbReference>